<accession>A0A1H7MMI9</accession>
<organism evidence="1 2">
    <name type="scientific">Ruminococcus albus</name>
    <dbReference type="NCBI Taxonomy" id="1264"/>
    <lineage>
        <taxon>Bacteria</taxon>
        <taxon>Bacillati</taxon>
        <taxon>Bacillota</taxon>
        <taxon>Clostridia</taxon>
        <taxon>Eubacteriales</taxon>
        <taxon>Oscillospiraceae</taxon>
        <taxon>Ruminococcus</taxon>
    </lineage>
</organism>
<gene>
    <name evidence="1" type="ORF">SAMN05216469_11253</name>
</gene>
<dbReference type="EMBL" id="FOAT01000012">
    <property type="protein sequence ID" value="SEL12331.1"/>
    <property type="molecule type" value="Genomic_DNA"/>
</dbReference>
<name>A0A1H7MMI9_RUMAL</name>
<proteinExistence type="predicted"/>
<sequence length="113" mass="12922">MAENKMYLQSDNGGYGVLVLDGAHRKWYYWGENEIPAVLIGETDEENAEIISEAITAGMFDADDFINEHSEEELAEHHIEAYDGMSIAEVDNYENDNRDCDKTSWIEIKEVRS</sequence>
<reference evidence="1 2" key="1">
    <citation type="submission" date="2016-10" db="EMBL/GenBank/DDBJ databases">
        <authorList>
            <person name="de Groot N.N."/>
        </authorList>
    </citation>
    <scope>NUCLEOTIDE SEQUENCE [LARGE SCALE GENOMIC DNA]</scope>
    <source>
        <strain evidence="1 2">KH2T6</strain>
    </source>
</reference>
<protein>
    <submittedName>
        <fullName evidence="1">Uncharacterized protein</fullName>
    </submittedName>
</protein>
<dbReference type="Proteomes" id="UP000186015">
    <property type="component" value="Unassembled WGS sequence"/>
</dbReference>
<dbReference type="RefSeq" id="WP_074834251.1">
    <property type="nucleotide sequence ID" value="NZ_FOAT01000012.1"/>
</dbReference>
<dbReference type="AlphaFoldDB" id="A0A1H7MMI9"/>
<evidence type="ECO:0000313" key="1">
    <source>
        <dbReference type="EMBL" id="SEL12331.1"/>
    </source>
</evidence>
<evidence type="ECO:0000313" key="2">
    <source>
        <dbReference type="Proteomes" id="UP000186015"/>
    </source>
</evidence>